<accession>A0A822ZBP3</accession>
<keyword evidence="3" id="KW-1185">Reference proteome</keyword>
<keyword evidence="1" id="KW-1133">Transmembrane helix</keyword>
<sequence>MTAPFVHIDRGVHPTRFVSLSLSFFHGSIYIYPLPPSPPNNQIVLLTNSSSLLFTPTTQKRLSAARIMKAAVLVFLVAVLYAVAAVSAQDMELAPSPAPSMETGSSFGLSISGTILCSSLLVSLLALLKQ</sequence>
<dbReference type="AlphaFoldDB" id="A0A822ZBP3"/>
<dbReference type="Proteomes" id="UP000607653">
    <property type="component" value="Unassembled WGS sequence"/>
</dbReference>
<keyword evidence="1" id="KW-0472">Membrane</keyword>
<dbReference type="PANTHER" id="PTHR33659">
    <property type="entry name" value="PROTEIN, PUTATIVE-RELATED-RELATED"/>
    <property type="match status" value="1"/>
</dbReference>
<organism evidence="2 3">
    <name type="scientific">Nelumbo nucifera</name>
    <name type="common">Sacred lotus</name>
    <dbReference type="NCBI Taxonomy" id="4432"/>
    <lineage>
        <taxon>Eukaryota</taxon>
        <taxon>Viridiplantae</taxon>
        <taxon>Streptophyta</taxon>
        <taxon>Embryophyta</taxon>
        <taxon>Tracheophyta</taxon>
        <taxon>Spermatophyta</taxon>
        <taxon>Magnoliopsida</taxon>
        <taxon>Proteales</taxon>
        <taxon>Nelumbonaceae</taxon>
        <taxon>Nelumbo</taxon>
    </lineage>
</organism>
<dbReference type="PANTHER" id="PTHR33659:SF1">
    <property type="entry name" value="PROTEIN, PUTATIVE-RELATED"/>
    <property type="match status" value="1"/>
</dbReference>
<feature type="transmembrane region" description="Helical" evidence="1">
    <location>
        <begin position="107"/>
        <end position="128"/>
    </location>
</feature>
<evidence type="ECO:0000313" key="3">
    <source>
        <dbReference type="Proteomes" id="UP000607653"/>
    </source>
</evidence>
<feature type="transmembrane region" description="Helical" evidence="1">
    <location>
        <begin position="70"/>
        <end position="87"/>
    </location>
</feature>
<keyword evidence="1" id="KW-0812">Transmembrane</keyword>
<gene>
    <name evidence="2" type="ORF">HUJ06_000557</name>
</gene>
<dbReference type="EMBL" id="DUZY01000006">
    <property type="protein sequence ID" value="DAD42327.1"/>
    <property type="molecule type" value="Genomic_DNA"/>
</dbReference>
<protein>
    <submittedName>
        <fullName evidence="2">Uncharacterized protein</fullName>
    </submittedName>
</protein>
<comment type="caution">
    <text evidence="2">The sequence shown here is derived from an EMBL/GenBank/DDBJ whole genome shotgun (WGS) entry which is preliminary data.</text>
</comment>
<name>A0A822ZBP3_NELNU</name>
<reference evidence="2 3" key="1">
    <citation type="journal article" date="2020" name="Mol. Biol. Evol.">
        <title>Distinct Expression and Methylation Patterns for Genes with Different Fates following a Single Whole-Genome Duplication in Flowering Plants.</title>
        <authorList>
            <person name="Shi T."/>
            <person name="Rahmani R.S."/>
            <person name="Gugger P.F."/>
            <person name="Wang M."/>
            <person name="Li H."/>
            <person name="Zhang Y."/>
            <person name="Li Z."/>
            <person name="Wang Q."/>
            <person name="Van de Peer Y."/>
            <person name="Marchal K."/>
            <person name="Chen J."/>
        </authorList>
    </citation>
    <scope>NUCLEOTIDE SEQUENCE [LARGE SCALE GENOMIC DNA]</scope>
    <source>
        <tissue evidence="2">Leaf</tissue>
    </source>
</reference>
<evidence type="ECO:0000313" key="2">
    <source>
        <dbReference type="EMBL" id="DAD42327.1"/>
    </source>
</evidence>
<evidence type="ECO:0000256" key="1">
    <source>
        <dbReference type="SAM" id="Phobius"/>
    </source>
</evidence>
<proteinExistence type="predicted"/>